<feature type="domain" description="NADP-dependent oxidoreductase" evidence="4">
    <location>
        <begin position="21"/>
        <end position="264"/>
    </location>
</feature>
<dbReference type="EMBL" id="QRAS01000001">
    <property type="protein sequence ID" value="RDL11923.1"/>
    <property type="molecule type" value="Genomic_DNA"/>
</dbReference>
<dbReference type="Proteomes" id="UP000254912">
    <property type="component" value="Unassembled WGS sequence"/>
</dbReference>
<evidence type="ECO:0000313" key="5">
    <source>
        <dbReference type="EMBL" id="RDL11923.1"/>
    </source>
</evidence>
<accession>A0A288QW49</accession>
<dbReference type="GeneID" id="94545920"/>
<dbReference type="AlphaFoldDB" id="A0A288QW49"/>
<name>A0A288QW49_9LACO</name>
<dbReference type="Gene3D" id="3.20.20.100">
    <property type="entry name" value="NADP-dependent oxidoreductase domain"/>
    <property type="match status" value="1"/>
</dbReference>
<dbReference type="Pfam" id="PF00248">
    <property type="entry name" value="Aldo_ket_red"/>
    <property type="match status" value="1"/>
</dbReference>
<dbReference type="PIRSF" id="PIRSF000097">
    <property type="entry name" value="AKR"/>
    <property type="match status" value="1"/>
</dbReference>
<evidence type="ECO:0000256" key="1">
    <source>
        <dbReference type="ARBA" id="ARBA00007905"/>
    </source>
</evidence>
<dbReference type="PROSITE" id="PS00062">
    <property type="entry name" value="ALDOKETO_REDUCTASE_2"/>
    <property type="match status" value="1"/>
</dbReference>
<evidence type="ECO:0000259" key="4">
    <source>
        <dbReference type="Pfam" id="PF00248"/>
    </source>
</evidence>
<dbReference type="PROSITE" id="PS00063">
    <property type="entry name" value="ALDOKETO_REDUCTASE_3"/>
    <property type="match status" value="1"/>
</dbReference>
<dbReference type="PRINTS" id="PR00069">
    <property type="entry name" value="ALDKETRDTASE"/>
</dbReference>
<proteinExistence type="inferred from homology"/>
<evidence type="ECO:0000256" key="2">
    <source>
        <dbReference type="ARBA" id="ARBA00022857"/>
    </source>
</evidence>
<dbReference type="RefSeq" id="WP_070229989.1">
    <property type="nucleotide sequence ID" value="NZ_BJYO01000002.1"/>
</dbReference>
<dbReference type="InterPro" id="IPR020471">
    <property type="entry name" value="AKR"/>
</dbReference>
<dbReference type="GO" id="GO:0016616">
    <property type="term" value="F:oxidoreductase activity, acting on the CH-OH group of donors, NAD or NADP as acceptor"/>
    <property type="evidence" value="ECO:0007669"/>
    <property type="project" value="UniProtKB-ARBA"/>
</dbReference>
<gene>
    <name evidence="5" type="ORF">DFP99_0347</name>
</gene>
<sequence>MDFTTLNNGNKMPQLGFGVFQIPVAETKQAVRDAIKAGYRSVDTARIYGNEAETGVAVNEAVAAGEVAREDIFLTTKLFIQDFDYDRARAAIDDSLQNAGQAYFDLILLHQPYGDVYGAWRALAEAQAAGQVKNIGISNFYPAKFIEFVNVVEQASLPKPQINQVEFHPFYQEKVAREWHTKYGVQMEAWGPFAEGQHGIFSHPVLLEIAKKHEVAIAQVVLKWVMQEGIVAVAKSTKPERMAQNLDIWNFTLDGEDIAKIENLDTNTPDFDHLDPNRVDWFYNVRSRG</sequence>
<keyword evidence="3" id="KW-0560">Oxidoreductase</keyword>
<dbReference type="KEGG" id="wso:WSWS_00717"/>
<evidence type="ECO:0000256" key="3">
    <source>
        <dbReference type="ARBA" id="ARBA00023002"/>
    </source>
</evidence>
<dbReference type="PANTHER" id="PTHR43827">
    <property type="entry name" value="2,5-DIKETO-D-GLUCONIC ACID REDUCTASE"/>
    <property type="match status" value="1"/>
</dbReference>
<protein>
    <submittedName>
        <fullName evidence="5">2,5-diketo-D-gluconate reductase A</fullName>
    </submittedName>
</protein>
<dbReference type="InterPro" id="IPR023210">
    <property type="entry name" value="NADP_OxRdtase_dom"/>
</dbReference>
<dbReference type="InterPro" id="IPR018170">
    <property type="entry name" value="Aldo/ket_reductase_CS"/>
</dbReference>
<comment type="caution">
    <text evidence="5">The sequence shown here is derived from an EMBL/GenBank/DDBJ whole genome shotgun (WGS) entry which is preliminary data.</text>
</comment>
<evidence type="ECO:0000313" key="6">
    <source>
        <dbReference type="Proteomes" id="UP000254912"/>
    </source>
</evidence>
<dbReference type="SUPFAM" id="SSF51430">
    <property type="entry name" value="NAD(P)-linked oxidoreductase"/>
    <property type="match status" value="1"/>
</dbReference>
<organism evidence="5 6">
    <name type="scientific">Weissella soli</name>
    <dbReference type="NCBI Taxonomy" id="155866"/>
    <lineage>
        <taxon>Bacteria</taxon>
        <taxon>Bacillati</taxon>
        <taxon>Bacillota</taxon>
        <taxon>Bacilli</taxon>
        <taxon>Lactobacillales</taxon>
        <taxon>Lactobacillaceae</taxon>
        <taxon>Weissella</taxon>
    </lineage>
</organism>
<comment type="similarity">
    <text evidence="1">Belongs to the aldo/keto reductase family.</text>
</comment>
<keyword evidence="6" id="KW-1185">Reference proteome</keyword>
<reference evidence="5 6" key="1">
    <citation type="submission" date="2018-07" db="EMBL/GenBank/DDBJ databases">
        <title>Genomic Encyclopedia of Type Strains, Phase III (KMG-III): the genomes of soil and plant-associated and newly described type strains.</title>
        <authorList>
            <person name="Whitman W."/>
        </authorList>
    </citation>
    <scope>NUCLEOTIDE SEQUENCE [LARGE SCALE GENOMIC DNA]</scope>
    <source>
        <strain evidence="5 6">CECT 7031</strain>
    </source>
</reference>
<dbReference type="PANTHER" id="PTHR43827:SF3">
    <property type="entry name" value="NADP-DEPENDENT OXIDOREDUCTASE DOMAIN-CONTAINING PROTEIN"/>
    <property type="match status" value="1"/>
</dbReference>
<dbReference type="FunFam" id="3.20.20.100:FF:000015">
    <property type="entry name" value="Oxidoreductase, aldo/keto reductase family"/>
    <property type="match status" value="1"/>
</dbReference>
<dbReference type="InterPro" id="IPR036812">
    <property type="entry name" value="NAD(P)_OxRdtase_dom_sf"/>
</dbReference>
<keyword evidence="2" id="KW-0521">NADP</keyword>